<organism evidence="1 2">
    <name type="scientific">Hoylesella buccalis DNF00853</name>
    <dbReference type="NCBI Taxonomy" id="1401074"/>
    <lineage>
        <taxon>Bacteria</taxon>
        <taxon>Pseudomonadati</taxon>
        <taxon>Bacteroidota</taxon>
        <taxon>Bacteroidia</taxon>
        <taxon>Bacteroidales</taxon>
        <taxon>Prevotellaceae</taxon>
        <taxon>Hoylesella</taxon>
    </lineage>
</organism>
<accession>A0A096BSG6</accession>
<dbReference type="AlphaFoldDB" id="A0A096BSG6"/>
<reference evidence="1 2" key="1">
    <citation type="submission" date="2014-07" db="EMBL/GenBank/DDBJ databases">
        <authorList>
            <person name="McCorrison J."/>
            <person name="Sanka R."/>
            <person name="Torralba M."/>
            <person name="Gillis M."/>
            <person name="Haft D.H."/>
            <person name="Methe B."/>
            <person name="Sutton G."/>
            <person name="Nelson K.E."/>
        </authorList>
    </citation>
    <scope>NUCLEOTIDE SEQUENCE [LARGE SCALE GENOMIC DNA]</scope>
    <source>
        <strain evidence="1 2">DNF00853</strain>
    </source>
</reference>
<dbReference type="Proteomes" id="UP000029556">
    <property type="component" value="Unassembled WGS sequence"/>
</dbReference>
<gene>
    <name evidence="1" type="ORF">HMPREF2137_02875</name>
</gene>
<evidence type="ECO:0000313" key="2">
    <source>
        <dbReference type="Proteomes" id="UP000029556"/>
    </source>
</evidence>
<sequence length="60" mass="6644">MKWKETVTFVGGFGRPVQVKKDGVVTTAAKGSAQKDETVMIVCGRKVYDVFEYVTKAFNP</sequence>
<comment type="caution">
    <text evidence="1">The sequence shown here is derived from an EMBL/GenBank/DDBJ whole genome shotgun (WGS) entry which is preliminary data.</text>
</comment>
<evidence type="ECO:0000313" key="1">
    <source>
        <dbReference type="EMBL" id="KGF36159.1"/>
    </source>
</evidence>
<protein>
    <submittedName>
        <fullName evidence="1">Uncharacterized protein</fullName>
    </submittedName>
</protein>
<name>A0A096BSG6_9BACT</name>
<dbReference type="EMBL" id="JRNN01000030">
    <property type="protein sequence ID" value="KGF36159.1"/>
    <property type="molecule type" value="Genomic_DNA"/>
</dbReference>
<proteinExistence type="predicted"/>
<dbReference type="OrthoDB" id="9765204at2"/>
<dbReference type="RefSeq" id="WP_036871968.1">
    <property type="nucleotide sequence ID" value="NZ_JRNN01000030.1"/>
</dbReference>